<evidence type="ECO:0000313" key="2">
    <source>
        <dbReference type="EMBL" id="CAB4010403.1"/>
    </source>
</evidence>
<feature type="region of interest" description="Disordered" evidence="1">
    <location>
        <begin position="103"/>
        <end position="125"/>
    </location>
</feature>
<feature type="compositionally biased region" description="Polar residues" evidence="1">
    <location>
        <begin position="111"/>
        <end position="125"/>
    </location>
</feature>
<accession>A0A6S7I1S4</accession>
<dbReference type="AlphaFoldDB" id="A0A6S7I1S4"/>
<keyword evidence="3" id="KW-1185">Reference proteome</keyword>
<evidence type="ECO:0000313" key="3">
    <source>
        <dbReference type="Proteomes" id="UP001152795"/>
    </source>
</evidence>
<comment type="caution">
    <text evidence="2">The sequence shown here is derived from an EMBL/GenBank/DDBJ whole genome shotgun (WGS) entry which is preliminary data.</text>
</comment>
<protein>
    <submittedName>
        <fullName evidence="2">Uncharacterized protein</fullName>
    </submittedName>
</protein>
<dbReference type="Proteomes" id="UP001152795">
    <property type="component" value="Unassembled WGS sequence"/>
</dbReference>
<dbReference type="EMBL" id="CACRXK020006772">
    <property type="protein sequence ID" value="CAB4010403.1"/>
    <property type="molecule type" value="Genomic_DNA"/>
</dbReference>
<sequence length="125" mass="12870">MHEMLFPGLILTAVGGGCYMSTLVKHRLLSQGGGEVEISEVAIKVGMDGGSSAGNGGKLISQVTCTYKLGPVLLLGQPTGSTWYANEHDENGSAKCLKKTTSTKAGDYSGWTANGTSNSLQPGCS</sequence>
<evidence type="ECO:0000256" key="1">
    <source>
        <dbReference type="SAM" id="MobiDB-lite"/>
    </source>
</evidence>
<organism evidence="2 3">
    <name type="scientific">Paramuricea clavata</name>
    <name type="common">Red gorgonian</name>
    <name type="synonym">Violescent sea-whip</name>
    <dbReference type="NCBI Taxonomy" id="317549"/>
    <lineage>
        <taxon>Eukaryota</taxon>
        <taxon>Metazoa</taxon>
        <taxon>Cnidaria</taxon>
        <taxon>Anthozoa</taxon>
        <taxon>Octocorallia</taxon>
        <taxon>Malacalcyonacea</taxon>
        <taxon>Plexauridae</taxon>
        <taxon>Paramuricea</taxon>
    </lineage>
</organism>
<proteinExistence type="predicted"/>
<gene>
    <name evidence="2" type="ORF">PACLA_8A055037</name>
</gene>
<reference evidence="2" key="1">
    <citation type="submission" date="2020-04" db="EMBL/GenBank/DDBJ databases">
        <authorList>
            <person name="Alioto T."/>
            <person name="Alioto T."/>
            <person name="Gomez Garrido J."/>
        </authorList>
    </citation>
    <scope>NUCLEOTIDE SEQUENCE</scope>
    <source>
        <strain evidence="2">A484AB</strain>
    </source>
</reference>
<name>A0A6S7I1S4_PARCT</name>